<evidence type="ECO:0000259" key="1">
    <source>
        <dbReference type="Pfam" id="PF12680"/>
    </source>
</evidence>
<evidence type="ECO:0000313" key="2">
    <source>
        <dbReference type="EMBL" id="KAL2347294.1"/>
    </source>
</evidence>
<dbReference type="InterPro" id="IPR032710">
    <property type="entry name" value="NTF2-like_dom_sf"/>
</dbReference>
<keyword evidence="3" id="KW-1185">Reference proteome</keyword>
<dbReference type="InterPro" id="IPR037401">
    <property type="entry name" value="SnoaL-like"/>
</dbReference>
<name>A0ABD1NGP9_9FABA</name>
<dbReference type="PANTHER" id="PTHR33698">
    <property type="entry name" value="NUCLEAR TRANSPORT FACTOR 2 (NTF2)-LIKE PROTEIN"/>
    <property type="match status" value="1"/>
</dbReference>
<dbReference type="SUPFAM" id="SSF54427">
    <property type="entry name" value="NTF2-like"/>
    <property type="match status" value="1"/>
</dbReference>
<accession>A0ABD1NGP9</accession>
<dbReference type="AlphaFoldDB" id="A0ABD1NGP9"/>
<feature type="domain" description="SnoaL-like" evidence="1">
    <location>
        <begin position="71"/>
        <end position="166"/>
    </location>
</feature>
<sequence>MNLASPLCLSSPYSSLKVTNLDLVNASFALGRRKKWRAVDGSSESQSVTVASSATTSFHDDNVVDSASTVVRNFYEGINAHNLDSVEYLIAENCVYEDLVFPHPFVGRKEILEFFKKFTNSTSKDLQFVIDDLSTKDPSSVGVMWHLEWKGKSFPFSKGCSFYCLEVINGKRQITYGRDCVEPAIKPGNATLTAIRSVTWLLQQFPQLAKWL</sequence>
<comment type="caution">
    <text evidence="2">The sequence shown here is derived from an EMBL/GenBank/DDBJ whole genome shotgun (WGS) entry which is preliminary data.</text>
</comment>
<evidence type="ECO:0000313" key="3">
    <source>
        <dbReference type="Proteomes" id="UP001603857"/>
    </source>
</evidence>
<dbReference type="EMBL" id="JBGMDY010000001">
    <property type="protein sequence ID" value="KAL2347294.1"/>
    <property type="molecule type" value="Genomic_DNA"/>
</dbReference>
<organism evidence="2 3">
    <name type="scientific">Flemingia macrophylla</name>
    <dbReference type="NCBI Taxonomy" id="520843"/>
    <lineage>
        <taxon>Eukaryota</taxon>
        <taxon>Viridiplantae</taxon>
        <taxon>Streptophyta</taxon>
        <taxon>Embryophyta</taxon>
        <taxon>Tracheophyta</taxon>
        <taxon>Spermatophyta</taxon>
        <taxon>Magnoliopsida</taxon>
        <taxon>eudicotyledons</taxon>
        <taxon>Gunneridae</taxon>
        <taxon>Pentapetalae</taxon>
        <taxon>rosids</taxon>
        <taxon>fabids</taxon>
        <taxon>Fabales</taxon>
        <taxon>Fabaceae</taxon>
        <taxon>Papilionoideae</taxon>
        <taxon>50 kb inversion clade</taxon>
        <taxon>NPAAA clade</taxon>
        <taxon>indigoferoid/millettioid clade</taxon>
        <taxon>Phaseoleae</taxon>
        <taxon>Flemingia</taxon>
    </lineage>
</organism>
<dbReference type="PANTHER" id="PTHR33698:SF3">
    <property type="entry name" value="OS09G0266000 PROTEIN"/>
    <property type="match status" value="1"/>
</dbReference>
<reference evidence="2 3" key="1">
    <citation type="submission" date="2024-08" db="EMBL/GenBank/DDBJ databases">
        <title>Insights into the chromosomal genome structure of Flemingia macrophylla.</title>
        <authorList>
            <person name="Ding Y."/>
            <person name="Zhao Y."/>
            <person name="Bi W."/>
            <person name="Wu M."/>
            <person name="Zhao G."/>
            <person name="Gong Y."/>
            <person name="Li W."/>
            <person name="Zhang P."/>
        </authorList>
    </citation>
    <scope>NUCLEOTIDE SEQUENCE [LARGE SCALE GENOMIC DNA]</scope>
    <source>
        <strain evidence="2">DYQJB</strain>
        <tissue evidence="2">Leaf</tissue>
    </source>
</reference>
<protein>
    <recommendedName>
        <fullName evidence="1">SnoaL-like domain-containing protein</fullName>
    </recommendedName>
</protein>
<dbReference type="Gene3D" id="3.10.450.50">
    <property type="match status" value="1"/>
</dbReference>
<dbReference type="Proteomes" id="UP001603857">
    <property type="component" value="Unassembled WGS sequence"/>
</dbReference>
<gene>
    <name evidence="2" type="ORF">Fmac_001294</name>
</gene>
<dbReference type="Pfam" id="PF12680">
    <property type="entry name" value="SnoaL_2"/>
    <property type="match status" value="1"/>
</dbReference>
<proteinExistence type="predicted"/>